<evidence type="ECO:0000256" key="2">
    <source>
        <dbReference type="ARBA" id="ARBA00022475"/>
    </source>
</evidence>
<keyword evidence="7 10" id="KW-0472">Membrane</keyword>
<evidence type="ECO:0000256" key="1">
    <source>
        <dbReference type="ARBA" id="ARBA00004651"/>
    </source>
</evidence>
<evidence type="ECO:0000313" key="12">
    <source>
        <dbReference type="Proteomes" id="UP000075902"/>
    </source>
</evidence>
<comment type="subcellular location">
    <subcellularLocation>
        <location evidence="1">Cell membrane</location>
        <topology evidence="1">Multi-pass membrane protein</topology>
    </subcellularLocation>
</comment>
<evidence type="ECO:0000256" key="9">
    <source>
        <dbReference type="ARBA" id="ARBA00023224"/>
    </source>
</evidence>
<sequence length="319" mass="36747">MTSFKPTDDTDVMPLVLRLLRGIGVWDVPRYRYRYVAVFLFYVFGILIPKLCFGYPTLEASIRGYTELILETNVFAGMLQLYLCYNHFVPLVDELRAFAAIVFQDNQPMLLRTNLTNLNLRIHKYTLCYCLYMCCVCTVYCVAPLGSNIAGYIAAMRDTASNSSSTTFAFTLYLEQGFYWLDNRTSLLGYCVCTVFMFPLMYLCAYTATVKVVAVFNMIKYCQTVLRIVVLKLRLLETQPDVRQRSDGMSESINVGQALYASGWYEYDVQMRNNISFMIMRSQRRVGLTAAKFCFVDMEQFGAMLNMSYSFFVVLKDAF</sequence>
<organism evidence="11 12">
    <name type="scientific">Anopheles melas</name>
    <dbReference type="NCBI Taxonomy" id="34690"/>
    <lineage>
        <taxon>Eukaryota</taxon>
        <taxon>Metazoa</taxon>
        <taxon>Ecdysozoa</taxon>
        <taxon>Arthropoda</taxon>
        <taxon>Hexapoda</taxon>
        <taxon>Insecta</taxon>
        <taxon>Pterygota</taxon>
        <taxon>Neoptera</taxon>
        <taxon>Endopterygota</taxon>
        <taxon>Diptera</taxon>
        <taxon>Nematocera</taxon>
        <taxon>Culicoidea</taxon>
        <taxon>Culicidae</taxon>
        <taxon>Anophelinae</taxon>
        <taxon>Anopheles</taxon>
    </lineage>
</organism>
<evidence type="ECO:0000256" key="4">
    <source>
        <dbReference type="ARBA" id="ARBA00022692"/>
    </source>
</evidence>
<evidence type="ECO:0000256" key="5">
    <source>
        <dbReference type="ARBA" id="ARBA00022725"/>
    </source>
</evidence>
<reference evidence="12" key="1">
    <citation type="submission" date="2014-01" db="EMBL/GenBank/DDBJ databases">
        <title>The Genome Sequence of Anopheles melas CM1001059_A (V2).</title>
        <authorList>
            <consortium name="The Broad Institute Genomics Platform"/>
            <person name="Neafsey D.E."/>
            <person name="Besansky N."/>
            <person name="Howell P."/>
            <person name="Walton C."/>
            <person name="Young S.K."/>
            <person name="Zeng Q."/>
            <person name="Gargeya S."/>
            <person name="Fitzgerald M."/>
            <person name="Haas B."/>
            <person name="Abouelleil A."/>
            <person name="Allen A.W."/>
            <person name="Alvarado L."/>
            <person name="Arachchi H.M."/>
            <person name="Berlin A.M."/>
            <person name="Chapman S.B."/>
            <person name="Gainer-Dewar J."/>
            <person name="Goldberg J."/>
            <person name="Griggs A."/>
            <person name="Gujja S."/>
            <person name="Hansen M."/>
            <person name="Howarth C."/>
            <person name="Imamovic A."/>
            <person name="Ireland A."/>
            <person name="Larimer J."/>
            <person name="McCowan C."/>
            <person name="Murphy C."/>
            <person name="Pearson M."/>
            <person name="Poon T.W."/>
            <person name="Priest M."/>
            <person name="Roberts A."/>
            <person name="Saif S."/>
            <person name="Shea T."/>
            <person name="Sisk P."/>
            <person name="Sykes S."/>
            <person name="Wortman J."/>
            <person name="Nusbaum C."/>
            <person name="Birren B."/>
        </authorList>
    </citation>
    <scope>NUCLEOTIDE SEQUENCE [LARGE SCALE GENOMIC DNA]</scope>
    <source>
        <strain evidence="12">CM1001059</strain>
    </source>
</reference>
<dbReference type="PANTHER" id="PTHR21137">
    <property type="entry name" value="ODORANT RECEPTOR"/>
    <property type="match status" value="1"/>
</dbReference>
<keyword evidence="4 10" id="KW-0812">Transmembrane</keyword>
<proteinExistence type="predicted"/>
<feature type="transmembrane region" description="Helical" evidence="10">
    <location>
        <begin position="129"/>
        <end position="155"/>
    </location>
</feature>
<reference evidence="11" key="2">
    <citation type="submission" date="2020-05" db="UniProtKB">
        <authorList>
            <consortium name="EnsemblMetazoa"/>
        </authorList>
    </citation>
    <scope>IDENTIFICATION</scope>
    <source>
        <strain evidence="11">CM1001059</strain>
    </source>
</reference>
<dbReference type="Proteomes" id="UP000075902">
    <property type="component" value="Unassembled WGS sequence"/>
</dbReference>
<evidence type="ECO:0000256" key="6">
    <source>
        <dbReference type="ARBA" id="ARBA00022989"/>
    </source>
</evidence>
<feature type="transmembrane region" description="Helical" evidence="10">
    <location>
        <begin position="187"/>
        <end position="208"/>
    </location>
</feature>
<keyword evidence="6 10" id="KW-1133">Transmembrane helix</keyword>
<evidence type="ECO:0000256" key="10">
    <source>
        <dbReference type="SAM" id="Phobius"/>
    </source>
</evidence>
<dbReference type="GO" id="GO:0005886">
    <property type="term" value="C:plasma membrane"/>
    <property type="evidence" value="ECO:0007669"/>
    <property type="project" value="UniProtKB-SubCell"/>
</dbReference>
<keyword evidence="5" id="KW-0552">Olfaction</keyword>
<keyword evidence="9" id="KW-0807">Transducer</keyword>
<evidence type="ECO:0000313" key="11">
    <source>
        <dbReference type="EnsemblMetazoa" id="AMEC004117-PA"/>
    </source>
</evidence>
<evidence type="ECO:0000256" key="3">
    <source>
        <dbReference type="ARBA" id="ARBA00022606"/>
    </source>
</evidence>
<keyword evidence="3" id="KW-0716">Sensory transduction</keyword>
<protein>
    <recommendedName>
        <fullName evidence="13">Odorant receptor</fullName>
    </recommendedName>
</protein>
<evidence type="ECO:0008006" key="13">
    <source>
        <dbReference type="Google" id="ProtNLM"/>
    </source>
</evidence>
<keyword evidence="2" id="KW-1003">Cell membrane</keyword>
<dbReference type="PANTHER" id="PTHR21137:SF35">
    <property type="entry name" value="ODORANT RECEPTOR 19A-RELATED"/>
    <property type="match status" value="1"/>
</dbReference>
<dbReference type="GO" id="GO:0007165">
    <property type="term" value="P:signal transduction"/>
    <property type="evidence" value="ECO:0007669"/>
    <property type="project" value="UniProtKB-KW"/>
</dbReference>
<dbReference type="InterPro" id="IPR004117">
    <property type="entry name" value="7tm6_olfct_rcpt"/>
</dbReference>
<dbReference type="Pfam" id="PF02949">
    <property type="entry name" value="7tm_6"/>
    <property type="match status" value="1"/>
</dbReference>
<keyword evidence="8" id="KW-0675">Receptor</keyword>
<evidence type="ECO:0000256" key="7">
    <source>
        <dbReference type="ARBA" id="ARBA00023136"/>
    </source>
</evidence>
<dbReference type="AlphaFoldDB" id="A0A182TKS7"/>
<evidence type="ECO:0000256" key="8">
    <source>
        <dbReference type="ARBA" id="ARBA00023170"/>
    </source>
</evidence>
<dbReference type="GO" id="GO:0005549">
    <property type="term" value="F:odorant binding"/>
    <property type="evidence" value="ECO:0007669"/>
    <property type="project" value="InterPro"/>
</dbReference>
<dbReference type="STRING" id="34690.A0A182TKS7"/>
<dbReference type="VEuPathDB" id="VectorBase:AMEC004117"/>
<dbReference type="GO" id="GO:0004984">
    <property type="term" value="F:olfactory receptor activity"/>
    <property type="evidence" value="ECO:0007669"/>
    <property type="project" value="InterPro"/>
</dbReference>
<name>A0A182TKS7_9DIPT</name>
<accession>A0A182TKS7</accession>
<dbReference type="EnsemblMetazoa" id="AMEC004117-RA">
    <property type="protein sequence ID" value="AMEC004117-PA"/>
    <property type="gene ID" value="AMEC004117"/>
</dbReference>
<keyword evidence="12" id="KW-1185">Reference proteome</keyword>
<feature type="transmembrane region" description="Helical" evidence="10">
    <location>
        <begin position="33"/>
        <end position="53"/>
    </location>
</feature>